<reference evidence="2" key="1">
    <citation type="submission" date="2017-09" db="EMBL/GenBank/DDBJ databases">
        <title>Depth-based differentiation of microbial function through sediment-hosted aquifers and enrichment of novel symbionts in the deep terrestrial subsurface.</title>
        <authorList>
            <person name="Probst A.J."/>
            <person name="Ladd B."/>
            <person name="Jarett J.K."/>
            <person name="Geller-Mcgrath D.E."/>
            <person name="Sieber C.M.K."/>
            <person name="Emerson J.B."/>
            <person name="Anantharaman K."/>
            <person name="Thomas B.C."/>
            <person name="Malmstrom R."/>
            <person name="Stieglmeier M."/>
            <person name="Klingl A."/>
            <person name="Woyke T."/>
            <person name="Ryan C.M."/>
            <person name="Banfield J.F."/>
        </authorList>
    </citation>
    <scope>NUCLEOTIDE SEQUENCE [LARGE SCALE GENOMIC DNA]</scope>
</reference>
<evidence type="ECO:0000313" key="2">
    <source>
        <dbReference type="Proteomes" id="UP000229156"/>
    </source>
</evidence>
<proteinExistence type="predicted"/>
<evidence type="ECO:0008006" key="3">
    <source>
        <dbReference type="Google" id="ProtNLM"/>
    </source>
</evidence>
<protein>
    <recommendedName>
        <fullName evidence="3">PqqD family protein</fullName>
    </recommendedName>
</protein>
<evidence type="ECO:0000313" key="1">
    <source>
        <dbReference type="EMBL" id="PJB09262.1"/>
    </source>
</evidence>
<accession>A0A2M7ZVF0</accession>
<dbReference type="EMBL" id="PFUT01000018">
    <property type="protein sequence ID" value="PJB09262.1"/>
    <property type="molecule type" value="Genomic_DNA"/>
</dbReference>
<dbReference type="AlphaFoldDB" id="A0A2M7ZVF0"/>
<sequence length="86" mass="10289">MQLNILNKKPKRLWEWREYKKGSLIENGIVLNKTATFIWKLCDGKRSVNQIIREVLKKYNTSEERVKGDVLDWIETLLKEKTIELN</sequence>
<organism evidence="1 2">
    <name type="scientific">bacterium (Candidatus Gribaldobacteria) CG_4_9_14_3_um_filter_36_15</name>
    <dbReference type="NCBI Taxonomy" id="2014269"/>
    <lineage>
        <taxon>Bacteria</taxon>
        <taxon>Candidatus Gribaldobacteria</taxon>
    </lineage>
</organism>
<gene>
    <name evidence="1" type="ORF">CO121_00890</name>
</gene>
<dbReference type="Proteomes" id="UP000229156">
    <property type="component" value="Unassembled WGS sequence"/>
</dbReference>
<name>A0A2M7ZVF0_9BACT</name>
<comment type="caution">
    <text evidence="1">The sequence shown here is derived from an EMBL/GenBank/DDBJ whole genome shotgun (WGS) entry which is preliminary data.</text>
</comment>
<dbReference type="InterPro" id="IPR041881">
    <property type="entry name" value="PqqD_sf"/>
</dbReference>
<dbReference type="Pfam" id="PF05402">
    <property type="entry name" value="PqqD"/>
    <property type="match status" value="1"/>
</dbReference>
<dbReference type="InterPro" id="IPR008792">
    <property type="entry name" value="PQQD"/>
</dbReference>
<dbReference type="Gene3D" id="1.10.10.1150">
    <property type="entry name" value="Coenzyme PQQ synthesis protein D (PqqD)"/>
    <property type="match status" value="1"/>
</dbReference>